<feature type="compositionally biased region" description="Acidic residues" evidence="1">
    <location>
        <begin position="134"/>
        <end position="150"/>
    </location>
</feature>
<protein>
    <submittedName>
        <fullName evidence="2">Uncharacterized protein</fullName>
    </submittedName>
</protein>
<gene>
    <name evidence="2" type="ORF">B0T14DRAFT_34478</name>
</gene>
<feature type="compositionally biased region" description="Polar residues" evidence="1">
    <location>
        <begin position="106"/>
        <end position="115"/>
    </location>
</feature>
<dbReference type="EMBL" id="JAULSU010000001">
    <property type="protein sequence ID" value="KAK0632479.1"/>
    <property type="molecule type" value="Genomic_DNA"/>
</dbReference>
<accession>A0AA40CCJ0</accession>
<proteinExistence type="predicted"/>
<feature type="compositionally biased region" description="Low complexity" evidence="1">
    <location>
        <begin position="10"/>
        <end position="28"/>
    </location>
</feature>
<evidence type="ECO:0000313" key="3">
    <source>
        <dbReference type="Proteomes" id="UP001175000"/>
    </source>
</evidence>
<dbReference type="Proteomes" id="UP001175000">
    <property type="component" value="Unassembled WGS sequence"/>
</dbReference>
<dbReference type="AlphaFoldDB" id="A0AA40CCJ0"/>
<sequence length="534" mass="59254">MAPADPGEGPSRSSRTTATSTRSRAFSPSHDRLSNPAKRPRTVGPQVDADEEPAFENDDDAAIFSQLTASVSDQQRRAAEIPMQAEEKSLGSSNSDEDIVGGGENTVANNDVSTGQEEEAANRDEVPPPQQFDDAMDVDQDDLPSEDSDGDSQSSVLSRGYFGDLMSDLSVDLDNLVTTYVTPQTTHPKRKDVASHLEQVTPFSRTDCRDLRHTLRKWVGESRSTRSVNYFCYRFEGTHPGVGFSALDLAGRDLALLKTFMEFVDDMPLEIFLVVLERSGDEEESSEDFLGRAIVDINGRELATHVPLQNVISSSSPVSAGLDSDSNAAFETSLLFVHRDSVVDFFMDATQDQRVRLPVTLHYYAERAAEPENRERLLFVMQDLFCRAWDIDADKGLSYFPTSLERIFRSALLIGDWEWFDLLASHAHGAIPLEFFPWARKTLIEPGVPYNDPEKAIQSAALSYPDVYMQCAAILHFVGSPPCPETRLWARGAVSNIMERMLEDAESSELGEKDGSSLVRLVGTYRNMKGLEEL</sequence>
<feature type="region of interest" description="Disordered" evidence="1">
    <location>
        <begin position="1"/>
        <end position="157"/>
    </location>
</feature>
<keyword evidence="3" id="KW-1185">Reference proteome</keyword>
<organism evidence="2 3">
    <name type="scientific">Immersiella caudata</name>
    <dbReference type="NCBI Taxonomy" id="314043"/>
    <lineage>
        <taxon>Eukaryota</taxon>
        <taxon>Fungi</taxon>
        <taxon>Dikarya</taxon>
        <taxon>Ascomycota</taxon>
        <taxon>Pezizomycotina</taxon>
        <taxon>Sordariomycetes</taxon>
        <taxon>Sordariomycetidae</taxon>
        <taxon>Sordariales</taxon>
        <taxon>Lasiosphaeriaceae</taxon>
        <taxon>Immersiella</taxon>
    </lineage>
</organism>
<name>A0AA40CCJ0_9PEZI</name>
<reference evidence="2" key="1">
    <citation type="submission" date="2023-06" db="EMBL/GenBank/DDBJ databases">
        <title>Genome-scale phylogeny and comparative genomics of the fungal order Sordariales.</title>
        <authorList>
            <consortium name="Lawrence Berkeley National Laboratory"/>
            <person name="Hensen N."/>
            <person name="Bonometti L."/>
            <person name="Westerberg I."/>
            <person name="Brannstrom I.O."/>
            <person name="Guillou S."/>
            <person name="Cros-Aarteil S."/>
            <person name="Calhoun S."/>
            <person name="Haridas S."/>
            <person name="Kuo A."/>
            <person name="Mondo S."/>
            <person name="Pangilinan J."/>
            <person name="Riley R."/>
            <person name="Labutti K."/>
            <person name="Andreopoulos B."/>
            <person name="Lipzen A."/>
            <person name="Chen C."/>
            <person name="Yanf M."/>
            <person name="Daum C."/>
            <person name="Ng V."/>
            <person name="Clum A."/>
            <person name="Steindorff A."/>
            <person name="Ohm R."/>
            <person name="Martin F."/>
            <person name="Silar P."/>
            <person name="Natvig D."/>
            <person name="Lalanne C."/>
            <person name="Gautier V."/>
            <person name="Ament-Velasquez S.L."/>
            <person name="Kruys A."/>
            <person name="Hutchinson M.I."/>
            <person name="Powell A.J."/>
            <person name="Barry K."/>
            <person name="Miller A.N."/>
            <person name="Grigoriev I.V."/>
            <person name="Debuchy R."/>
            <person name="Gladieux P."/>
            <person name="Thoren M.H."/>
            <person name="Johannesson H."/>
        </authorList>
    </citation>
    <scope>NUCLEOTIDE SEQUENCE</scope>
    <source>
        <strain evidence="2">CBS 606.72</strain>
    </source>
</reference>
<feature type="compositionally biased region" description="Basic and acidic residues" evidence="1">
    <location>
        <begin position="74"/>
        <end position="89"/>
    </location>
</feature>
<feature type="compositionally biased region" description="Acidic residues" evidence="1">
    <location>
        <begin position="48"/>
        <end position="61"/>
    </location>
</feature>
<evidence type="ECO:0000256" key="1">
    <source>
        <dbReference type="SAM" id="MobiDB-lite"/>
    </source>
</evidence>
<comment type="caution">
    <text evidence="2">The sequence shown here is derived from an EMBL/GenBank/DDBJ whole genome shotgun (WGS) entry which is preliminary data.</text>
</comment>
<evidence type="ECO:0000313" key="2">
    <source>
        <dbReference type="EMBL" id="KAK0632479.1"/>
    </source>
</evidence>